<comment type="subcellular location">
    <subcellularLocation>
        <location evidence="12">Cytoplasm</location>
    </subcellularLocation>
</comment>
<keyword evidence="8 12" id="KW-0547">Nucleotide-binding</keyword>
<dbReference type="Proteomes" id="UP001139199">
    <property type="component" value="Unassembled WGS sequence"/>
</dbReference>
<keyword evidence="17" id="KW-1185">Reference proteome</keyword>
<dbReference type="EC" id="2.7.2.3" evidence="5 12"/>
<dbReference type="GO" id="GO:0004618">
    <property type="term" value="F:phosphoglycerate kinase activity"/>
    <property type="evidence" value="ECO:0007669"/>
    <property type="project" value="UniProtKB-UniRule"/>
</dbReference>
<proteinExistence type="inferred from homology"/>
<reference evidence="16" key="1">
    <citation type="submission" date="2021-10" db="EMBL/GenBank/DDBJ databases">
        <title>Tamlana sargassums sp. nov., and Tamlana laminarinivorans sp. nov., two new bacteria isolated from the brown alga.</title>
        <authorList>
            <person name="Li J."/>
        </authorList>
    </citation>
    <scope>NUCLEOTIDE SEQUENCE</scope>
    <source>
        <strain evidence="16">PT2-4</strain>
    </source>
</reference>
<keyword evidence="7 12" id="KW-0808">Transferase</keyword>
<evidence type="ECO:0000313" key="16">
    <source>
        <dbReference type="EMBL" id="MCB4798303.1"/>
    </source>
</evidence>
<gene>
    <name evidence="12" type="primary">pgk</name>
    <name evidence="16" type="ORF">LG649_05585</name>
</gene>
<evidence type="ECO:0000256" key="11">
    <source>
        <dbReference type="ARBA" id="ARBA00023152"/>
    </source>
</evidence>
<dbReference type="CDD" id="cd00318">
    <property type="entry name" value="Phosphoglycerate_kinase"/>
    <property type="match status" value="1"/>
</dbReference>
<evidence type="ECO:0000256" key="10">
    <source>
        <dbReference type="ARBA" id="ARBA00022840"/>
    </source>
</evidence>
<feature type="binding site" evidence="12">
    <location>
        <position position="292"/>
    </location>
    <ligand>
        <name>ATP</name>
        <dbReference type="ChEBI" id="CHEBI:30616"/>
    </ligand>
</feature>
<keyword evidence="9 12" id="KW-0418">Kinase</keyword>
<comment type="catalytic activity">
    <reaction evidence="1 12 15">
        <text>(2R)-3-phosphoglycerate + ATP = (2R)-3-phospho-glyceroyl phosphate + ADP</text>
        <dbReference type="Rhea" id="RHEA:14801"/>
        <dbReference type="ChEBI" id="CHEBI:30616"/>
        <dbReference type="ChEBI" id="CHEBI:57604"/>
        <dbReference type="ChEBI" id="CHEBI:58272"/>
        <dbReference type="ChEBI" id="CHEBI:456216"/>
        <dbReference type="EC" id="2.7.2.3"/>
    </reaction>
</comment>
<sequence>MKTINDFNFENKKALIRVDFNVPLNDKFEVTDTTRIVSAKPTIIKILEDGGSCILMSHLGRPKGVQDEFSLGHIVETVKDILGVEVTFVNACVGETAEAAAAKLEPGQILLLENLRFHAEETAGDKAFAEQLSKLGDIYVNDAFGTAHRAHASTTIVAQFFENNKCFGSLLAQEIESIQKVLETGEKPVLGILGGAKVSSKITIIENILDAVDHLIIGGGMAFTFVKAQGGKIGNSICEDDKMDLALSILKQAEEKNVKVHIPIDTIAADAFSNDANKQTVDINNIPDGWEGVDAGPKSIAKFHDVVMECKTILWNGPLGVFEMESFANGTIELGNSIAEATKNGAFSLVGGGDSVAAVKQFGFQDKVSYVSTGGGAMLESLEGKTLPGIAAILE</sequence>
<evidence type="ECO:0000313" key="17">
    <source>
        <dbReference type="Proteomes" id="UP001139199"/>
    </source>
</evidence>
<evidence type="ECO:0000256" key="6">
    <source>
        <dbReference type="ARBA" id="ARBA00016471"/>
    </source>
</evidence>
<name>A0A9X1I0F5_9FLAO</name>
<dbReference type="FunFam" id="3.40.50.1260:FF:000006">
    <property type="entry name" value="Phosphoglycerate kinase"/>
    <property type="match status" value="1"/>
</dbReference>
<dbReference type="EMBL" id="JAJAPW010000002">
    <property type="protein sequence ID" value="MCB4798303.1"/>
    <property type="molecule type" value="Genomic_DNA"/>
</dbReference>
<comment type="pathway">
    <text evidence="2 12">Carbohydrate degradation; glycolysis; pyruvate from D-glyceraldehyde 3-phosphate: step 2/5.</text>
</comment>
<dbReference type="PRINTS" id="PR00477">
    <property type="entry name" value="PHGLYCKINASE"/>
</dbReference>
<evidence type="ECO:0000256" key="2">
    <source>
        <dbReference type="ARBA" id="ARBA00004838"/>
    </source>
</evidence>
<feature type="binding site" evidence="13">
    <location>
        <position position="116"/>
    </location>
    <ligand>
        <name>(2R)-3-phosphoglycerate</name>
        <dbReference type="ChEBI" id="CHEBI:58272"/>
    </ligand>
</feature>
<dbReference type="Gene3D" id="3.40.50.1260">
    <property type="entry name" value="Phosphoglycerate kinase, N-terminal domain"/>
    <property type="match status" value="2"/>
</dbReference>
<evidence type="ECO:0000256" key="9">
    <source>
        <dbReference type="ARBA" id="ARBA00022777"/>
    </source>
</evidence>
<dbReference type="InterPro" id="IPR036043">
    <property type="entry name" value="Phosphoglycerate_kinase_sf"/>
</dbReference>
<feature type="binding site" evidence="12">
    <location>
        <position position="149"/>
    </location>
    <ligand>
        <name>substrate</name>
    </ligand>
</feature>
<protein>
    <recommendedName>
        <fullName evidence="6 12">Phosphoglycerate kinase</fullName>
        <ecNumber evidence="5 12">2.7.2.3</ecNumber>
    </recommendedName>
</protein>
<evidence type="ECO:0000256" key="4">
    <source>
        <dbReference type="ARBA" id="ARBA00011245"/>
    </source>
</evidence>
<evidence type="ECO:0000256" key="15">
    <source>
        <dbReference type="RuleBase" id="RU000532"/>
    </source>
</evidence>
<evidence type="ECO:0000256" key="7">
    <source>
        <dbReference type="ARBA" id="ARBA00022679"/>
    </source>
</evidence>
<dbReference type="Pfam" id="PF00162">
    <property type="entry name" value="PGK"/>
    <property type="match status" value="1"/>
</dbReference>
<comment type="similarity">
    <text evidence="3 12 15">Belongs to the phosphoglycerate kinase family.</text>
</comment>
<evidence type="ECO:0000256" key="5">
    <source>
        <dbReference type="ARBA" id="ARBA00013061"/>
    </source>
</evidence>
<dbReference type="GO" id="GO:0006096">
    <property type="term" value="P:glycolytic process"/>
    <property type="evidence" value="ECO:0007669"/>
    <property type="project" value="UniProtKB-UniRule"/>
</dbReference>
<feature type="binding site" evidence="12">
    <location>
        <position position="35"/>
    </location>
    <ligand>
        <name>substrate</name>
    </ligand>
</feature>
<dbReference type="InterPro" id="IPR015824">
    <property type="entry name" value="Phosphoglycerate_kinase_N"/>
</dbReference>
<dbReference type="GO" id="GO:0005524">
    <property type="term" value="F:ATP binding"/>
    <property type="evidence" value="ECO:0007669"/>
    <property type="project" value="UniProtKB-KW"/>
</dbReference>
<dbReference type="PANTHER" id="PTHR11406">
    <property type="entry name" value="PHOSPHOGLYCERATE KINASE"/>
    <property type="match status" value="1"/>
</dbReference>
<evidence type="ECO:0000256" key="3">
    <source>
        <dbReference type="ARBA" id="ARBA00008982"/>
    </source>
</evidence>
<dbReference type="PANTHER" id="PTHR11406:SF23">
    <property type="entry name" value="PHOSPHOGLYCERATE KINASE 1, CHLOROPLASTIC-RELATED"/>
    <property type="match status" value="1"/>
</dbReference>
<evidence type="ECO:0000256" key="14">
    <source>
        <dbReference type="PIRSR" id="PIRSR000724-2"/>
    </source>
</evidence>
<feature type="binding site" evidence="12 13">
    <location>
        <begin position="19"/>
        <end position="21"/>
    </location>
    <ligand>
        <name>substrate</name>
    </ligand>
</feature>
<dbReference type="HAMAP" id="MF_00145">
    <property type="entry name" value="Phosphoglyc_kinase"/>
    <property type="match status" value="1"/>
</dbReference>
<feature type="binding site" evidence="12 13">
    <location>
        <begin position="58"/>
        <end position="61"/>
    </location>
    <ligand>
        <name>substrate</name>
    </ligand>
</feature>
<dbReference type="InterPro" id="IPR001576">
    <property type="entry name" value="Phosphoglycerate_kinase"/>
</dbReference>
<dbReference type="PIRSF" id="PIRSF000724">
    <property type="entry name" value="Pgk"/>
    <property type="match status" value="1"/>
</dbReference>
<dbReference type="SUPFAM" id="SSF53748">
    <property type="entry name" value="Phosphoglycerate kinase"/>
    <property type="match status" value="1"/>
</dbReference>
<feature type="binding site" evidence="12 14">
    <location>
        <position position="201"/>
    </location>
    <ligand>
        <name>ATP</name>
        <dbReference type="ChEBI" id="CHEBI:30616"/>
    </ligand>
</feature>
<comment type="caution">
    <text evidence="16">The sequence shown here is derived from an EMBL/GenBank/DDBJ whole genome shotgun (WGS) entry which is preliminary data.</text>
</comment>
<evidence type="ECO:0000256" key="8">
    <source>
        <dbReference type="ARBA" id="ARBA00022741"/>
    </source>
</evidence>
<evidence type="ECO:0000256" key="13">
    <source>
        <dbReference type="PIRSR" id="PIRSR000724-1"/>
    </source>
</evidence>
<feature type="binding site" evidence="12">
    <location>
        <position position="116"/>
    </location>
    <ligand>
        <name>substrate</name>
    </ligand>
</feature>
<comment type="subunit">
    <text evidence="4 12">Monomer.</text>
</comment>
<dbReference type="RefSeq" id="WP_226542049.1">
    <property type="nucleotide sequence ID" value="NZ_JAJAPW010000002.1"/>
</dbReference>
<keyword evidence="12" id="KW-0963">Cytoplasm</keyword>
<evidence type="ECO:0000256" key="1">
    <source>
        <dbReference type="ARBA" id="ARBA00000642"/>
    </source>
</evidence>
<dbReference type="GO" id="GO:0005829">
    <property type="term" value="C:cytosol"/>
    <property type="evidence" value="ECO:0007669"/>
    <property type="project" value="TreeGrafter"/>
</dbReference>
<keyword evidence="11 12" id="KW-0324">Glycolysis</keyword>
<feature type="binding site" evidence="12 14">
    <location>
        <position position="323"/>
    </location>
    <ligand>
        <name>ATP</name>
        <dbReference type="ChEBI" id="CHEBI:30616"/>
    </ligand>
</feature>
<feature type="binding site" evidence="12 14">
    <location>
        <begin position="352"/>
        <end position="355"/>
    </location>
    <ligand>
        <name>ATP</name>
        <dbReference type="ChEBI" id="CHEBI:30616"/>
    </ligand>
</feature>
<dbReference type="GO" id="GO:0006094">
    <property type="term" value="P:gluconeogenesis"/>
    <property type="evidence" value="ECO:0007669"/>
    <property type="project" value="TreeGrafter"/>
</dbReference>
<feature type="binding site" evidence="13">
    <location>
        <position position="35"/>
    </location>
    <ligand>
        <name>(2R)-3-phosphoglycerate</name>
        <dbReference type="ChEBI" id="CHEBI:58272"/>
    </ligand>
</feature>
<keyword evidence="10 12" id="KW-0067">ATP-binding</keyword>
<organism evidence="16 17">
    <name type="scientific">Neotamlana laminarinivorans</name>
    <dbReference type="NCBI Taxonomy" id="2883124"/>
    <lineage>
        <taxon>Bacteria</taxon>
        <taxon>Pseudomonadati</taxon>
        <taxon>Bacteroidota</taxon>
        <taxon>Flavobacteriia</taxon>
        <taxon>Flavobacteriales</taxon>
        <taxon>Flavobacteriaceae</taxon>
        <taxon>Neotamlana</taxon>
    </lineage>
</organism>
<evidence type="ECO:0000256" key="12">
    <source>
        <dbReference type="HAMAP-Rule" id="MF_00145"/>
    </source>
</evidence>
<dbReference type="GO" id="GO:0043531">
    <property type="term" value="F:ADP binding"/>
    <property type="evidence" value="ECO:0007669"/>
    <property type="project" value="TreeGrafter"/>
</dbReference>
<feature type="binding site" evidence="13">
    <location>
        <position position="149"/>
    </location>
    <ligand>
        <name>(2R)-3-phosphoglycerate</name>
        <dbReference type="ChEBI" id="CHEBI:58272"/>
    </ligand>
</feature>
<dbReference type="FunFam" id="3.40.50.1260:FF:000003">
    <property type="entry name" value="Phosphoglycerate kinase"/>
    <property type="match status" value="1"/>
</dbReference>
<accession>A0A9X1I0F5</accession>
<dbReference type="AlphaFoldDB" id="A0A9X1I0F5"/>